<evidence type="ECO:0000313" key="2">
    <source>
        <dbReference type="EMBL" id="MCV3212430.1"/>
    </source>
</evidence>
<comment type="caution">
    <text evidence="2">The sequence shown here is derived from an EMBL/GenBank/DDBJ whole genome shotgun (WGS) entry which is preliminary data.</text>
</comment>
<reference evidence="2 3" key="1">
    <citation type="submission" date="2022-10" db="EMBL/GenBank/DDBJ databases">
        <title>Identification of biosynthetic pathway for the production of the potent trypsin inhibitor radiosumin.</title>
        <authorList>
            <person name="Fewer D.P."/>
            <person name="Delbaje E."/>
            <person name="Ouyang X."/>
            <person name="Agostino P.D."/>
            <person name="Wahlsten M."/>
            <person name="Jokela J."/>
            <person name="Permi P."/>
            <person name="Haapaniemi E."/>
            <person name="Koistinen H."/>
        </authorList>
    </citation>
    <scope>NUCLEOTIDE SEQUENCE [LARGE SCALE GENOMIC DNA]</scope>
    <source>
        <strain evidence="2 3">NIES-515</strain>
    </source>
</reference>
<feature type="compositionally biased region" description="Polar residues" evidence="1">
    <location>
        <begin position="686"/>
        <end position="695"/>
    </location>
</feature>
<gene>
    <name evidence="2" type="ORF">OGM63_02600</name>
</gene>
<keyword evidence="3" id="KW-1185">Reference proteome</keyword>
<protein>
    <submittedName>
        <fullName evidence="2">TIGR03986 family CRISPR-associated RAMP protein</fullName>
    </submittedName>
</protein>
<name>A0ABT3AUM5_9CYAN</name>
<evidence type="ECO:0000256" key="1">
    <source>
        <dbReference type="SAM" id="MobiDB-lite"/>
    </source>
</evidence>
<dbReference type="RefSeq" id="WP_263743939.1">
    <property type="nucleotide sequence ID" value="NZ_JAOWRF010000036.1"/>
</dbReference>
<feature type="compositionally biased region" description="Basic and acidic residues" evidence="1">
    <location>
        <begin position="675"/>
        <end position="685"/>
    </location>
</feature>
<accession>A0ABT3AUM5</accession>
<proteinExistence type="predicted"/>
<dbReference type="Proteomes" id="UP001526143">
    <property type="component" value="Unassembled WGS sequence"/>
</dbReference>
<feature type="region of interest" description="Disordered" evidence="1">
    <location>
        <begin position="652"/>
        <end position="723"/>
    </location>
</feature>
<evidence type="ECO:0000313" key="3">
    <source>
        <dbReference type="Proteomes" id="UP001526143"/>
    </source>
</evidence>
<dbReference type="NCBIfam" id="TIGR03986">
    <property type="entry name" value="TIGR03986 family CRISPR-associated RAMP protein"/>
    <property type="match status" value="1"/>
</dbReference>
<sequence>MNPRHIKEIKDSNRIAVAPYNFVELPDKVVPAQLPLPPHNFYDSQRYTGKIECTLITSSPLYTRCGWTPSDFAKYEGKSDDKLTEEEKKQWEEEKRKILASFYSHPDNYHPTIPGSSIRGMLHNLIEIVSYSKIDQVADRQLIYRAFADTTSLGIFYRDRLLQKVEPESDEDSQHRHIFLMQAGYLIQTQQGSGWVIQPAKELVTGTSFARIAIEDISKLIKCPWHNIKHARQVNVSVESLAWHPCREGYIDLYYAKATPPHNPNKSAGVLVETGGMPGKKKMECVFGLPDEEATLIPIPDNFDYSMIQDYKEQITKEQIKLLDKDGVLKPMHPVFYLIEDGKLVFFGHTMMFRLPYEQSIKEFIPKNLYNSETQDVKVDISEAIFGFIRHKTQGKEQAGRVFFSDAKCHQTADEDIWLSGNKTKSITPKILATPKPTTFQHYLVQDSDNERDLKHYASQSNETVIRGHKLYWHKGETKLMQIEESDKNNIEKARLQYTDIKPIKSDVSFDFTMKFENLSSVELGSLLWVLNIADNDNFRLSLGMGKPLGMGALKIKNQKLCLSDRQKRYQSLFLENNWAEADELDSENKILNNCIQNFESYILGYINPRIKQLRELPRIKSLLAMLSWTGISENSSRYMEIARKQEPCIGELKRNGKGTNEYSKRPILPTPLQVKRDDKPKKQDSSIQLFQKPSMENRQRDNLGGSNPNAWARSSKPSKPKK</sequence>
<dbReference type="InterPro" id="IPR023825">
    <property type="entry name" value="CRISPR-assoc_RAMP_BGP1436"/>
</dbReference>
<organism evidence="2 3">
    <name type="scientific">Plectonema radiosum NIES-515</name>
    <dbReference type="NCBI Taxonomy" id="2986073"/>
    <lineage>
        <taxon>Bacteria</taxon>
        <taxon>Bacillati</taxon>
        <taxon>Cyanobacteriota</taxon>
        <taxon>Cyanophyceae</taxon>
        <taxon>Oscillatoriophycideae</taxon>
        <taxon>Oscillatoriales</taxon>
        <taxon>Microcoleaceae</taxon>
        <taxon>Plectonema</taxon>
    </lineage>
</organism>
<dbReference type="EMBL" id="JAOWRF010000036">
    <property type="protein sequence ID" value="MCV3212430.1"/>
    <property type="molecule type" value="Genomic_DNA"/>
</dbReference>